<dbReference type="Proteomes" id="UP000254060">
    <property type="component" value="Unassembled WGS sequence"/>
</dbReference>
<dbReference type="EMBL" id="UGGP01000001">
    <property type="protein sequence ID" value="STO08562.1"/>
    <property type="molecule type" value="Genomic_DNA"/>
</dbReference>
<sequence length="87" mass="10112">MDVLSESFELKGRIGLVVYVQSLKQVKALRRYANLYYVSKREKYAFLYTDLEGHETTVETISSLPFVESVVRSERPFIAETYAPKQK</sequence>
<evidence type="ECO:0000313" key="2">
    <source>
        <dbReference type="EMBL" id="STO08562.1"/>
    </source>
</evidence>
<dbReference type="OrthoDB" id="2990788at2"/>
<dbReference type="Pfam" id="PF09902">
    <property type="entry name" value="DUF2129"/>
    <property type="match status" value="1"/>
</dbReference>
<protein>
    <submittedName>
        <fullName evidence="2">Uncharacterized protein conserved in bacteria</fullName>
    </submittedName>
</protein>
<dbReference type="AlphaFoldDB" id="A0A377FUQ7"/>
<accession>A0A377FUQ7</accession>
<organism evidence="2 3">
    <name type="scientific">Exiguobacterium aurantiacum</name>
    <dbReference type="NCBI Taxonomy" id="33987"/>
    <lineage>
        <taxon>Bacteria</taxon>
        <taxon>Bacillati</taxon>
        <taxon>Bacillota</taxon>
        <taxon>Bacilli</taxon>
        <taxon>Bacillales</taxon>
        <taxon>Bacillales Family XII. Incertae Sedis</taxon>
        <taxon>Exiguobacterium</taxon>
    </lineage>
</organism>
<evidence type="ECO:0000313" key="3">
    <source>
        <dbReference type="Proteomes" id="UP000254060"/>
    </source>
</evidence>
<dbReference type="InterPro" id="IPR016979">
    <property type="entry name" value="DUF2129"/>
</dbReference>
<dbReference type="RefSeq" id="WP_029335477.1">
    <property type="nucleotide sequence ID" value="NZ_UGGP01000001.1"/>
</dbReference>
<proteinExistence type="predicted"/>
<gene>
    <name evidence="2" type="ORF">NCTC13163_01935</name>
</gene>
<dbReference type="STRING" id="1397694.GCA_000702585_02428"/>
<evidence type="ECO:0000256" key="1">
    <source>
        <dbReference type="ARBA" id="ARBA00022490"/>
    </source>
</evidence>
<reference evidence="2 3" key="1">
    <citation type="submission" date="2018-06" db="EMBL/GenBank/DDBJ databases">
        <authorList>
            <consortium name="Pathogen Informatics"/>
            <person name="Doyle S."/>
        </authorList>
    </citation>
    <scope>NUCLEOTIDE SEQUENCE [LARGE SCALE GENOMIC DNA]</scope>
    <source>
        <strain evidence="2 3">NCTC13163</strain>
    </source>
</reference>
<name>A0A377FUQ7_9BACL</name>
<keyword evidence="1" id="KW-0963">Cytoplasm</keyword>